<reference evidence="2 3" key="1">
    <citation type="submission" date="2014-07" db="EMBL/GenBank/DDBJ databases">
        <title>Genome of Chryseobacterium vrystaatense LMG 22846.</title>
        <authorList>
            <person name="Pipes S.E."/>
            <person name="Stropko S.J."/>
            <person name="Newman J.D."/>
        </authorList>
    </citation>
    <scope>NUCLEOTIDE SEQUENCE [LARGE SCALE GENOMIC DNA]</scope>
    <source>
        <strain evidence="2 3">LMG 22846</strain>
    </source>
</reference>
<feature type="transmembrane region" description="Helical" evidence="1">
    <location>
        <begin position="78"/>
        <end position="98"/>
    </location>
</feature>
<keyword evidence="1" id="KW-0812">Transmembrane</keyword>
<comment type="caution">
    <text evidence="2">The sequence shown here is derived from an EMBL/GenBank/DDBJ whole genome shotgun (WGS) entry which is preliminary data.</text>
</comment>
<keyword evidence="1" id="KW-1133">Transmembrane helix</keyword>
<name>A0ABR4UPD3_9FLAO</name>
<keyword evidence="1" id="KW-0472">Membrane</keyword>
<keyword evidence="3" id="KW-1185">Reference proteome</keyword>
<evidence type="ECO:0000313" key="2">
    <source>
        <dbReference type="EMBL" id="KFF26859.1"/>
    </source>
</evidence>
<gene>
    <name evidence="2" type="ORF">IW16_06155</name>
</gene>
<evidence type="ECO:0000256" key="1">
    <source>
        <dbReference type="SAM" id="Phobius"/>
    </source>
</evidence>
<sequence length="129" mass="15106">MNNILSLRYDLEGTAYAGFPNMNVAVFQYSLLVVPFTLIPAVYLRAYWVSYIVPIFVYINIIGLYVAFHYGVLKNPDWIFYISVTGISLIILIFYGFVREYYFNLIEEENGKNEIIELYEKEFIDHGSK</sequence>
<protein>
    <submittedName>
        <fullName evidence="2">Uncharacterized protein</fullName>
    </submittedName>
</protein>
<proteinExistence type="predicted"/>
<dbReference type="Proteomes" id="UP000028719">
    <property type="component" value="Unassembled WGS sequence"/>
</dbReference>
<organism evidence="2 3">
    <name type="scientific">Chryseobacterium vrystaatense</name>
    <dbReference type="NCBI Taxonomy" id="307480"/>
    <lineage>
        <taxon>Bacteria</taxon>
        <taxon>Pseudomonadati</taxon>
        <taxon>Bacteroidota</taxon>
        <taxon>Flavobacteriia</taxon>
        <taxon>Flavobacteriales</taxon>
        <taxon>Weeksellaceae</taxon>
        <taxon>Chryseobacterium group</taxon>
        <taxon>Chryseobacterium</taxon>
    </lineage>
</organism>
<evidence type="ECO:0000313" key="3">
    <source>
        <dbReference type="Proteomes" id="UP000028719"/>
    </source>
</evidence>
<feature type="transmembrane region" description="Helical" evidence="1">
    <location>
        <begin position="26"/>
        <end position="44"/>
    </location>
</feature>
<accession>A0ABR4UPD3</accession>
<dbReference type="EMBL" id="JPRI01000002">
    <property type="protein sequence ID" value="KFF26859.1"/>
    <property type="molecule type" value="Genomic_DNA"/>
</dbReference>
<feature type="transmembrane region" description="Helical" evidence="1">
    <location>
        <begin position="51"/>
        <end position="72"/>
    </location>
</feature>